<proteinExistence type="predicted"/>
<sequence length="375" mass="42527">MSRRGPSSSSRGQRAASPSEMIGRLRVMVEADQAQPGYDYAQTRLPDTSVEFRAAATVVNLALSMLETPEGRSRITQIGQTFISYRRSFQHIYEDDPRNMPWWVDFFLNRLRASFPNVVLSNHIKGEGSAQKSNWARGGLKMREWDPSMAGTMRLNKKVIENMITAGNNSASTNNPDELAAFESFMFLVSVTIAHELMHLFVGFLTGYNWPATPPQLSFLPELFNNEIDNEEVGESGRYWEGMVLGGTIETYENTSNPLGTRQAGDLFLFDSQMRARKLDRACIRRNLEFNFEFPLRTVGRSIHIDDIDDQRRPMKDARAASLPRGVSLDRDRARTVEPAQLEFYAGLPSHTVSGREFELIRRIPRMPVYLFAAA</sequence>
<keyword evidence="2" id="KW-1185">Reference proteome</keyword>
<reference evidence="1" key="1">
    <citation type="journal article" date="2021" name="Nat. Commun.">
        <title>Genetic determinants of endophytism in the Arabidopsis root mycobiome.</title>
        <authorList>
            <person name="Mesny F."/>
            <person name="Miyauchi S."/>
            <person name="Thiergart T."/>
            <person name="Pickel B."/>
            <person name="Atanasova L."/>
            <person name="Karlsson M."/>
            <person name="Huettel B."/>
            <person name="Barry K.W."/>
            <person name="Haridas S."/>
            <person name="Chen C."/>
            <person name="Bauer D."/>
            <person name="Andreopoulos W."/>
            <person name="Pangilinan J."/>
            <person name="LaButti K."/>
            <person name="Riley R."/>
            <person name="Lipzen A."/>
            <person name="Clum A."/>
            <person name="Drula E."/>
            <person name="Henrissat B."/>
            <person name="Kohler A."/>
            <person name="Grigoriev I.V."/>
            <person name="Martin F.M."/>
            <person name="Hacquard S."/>
        </authorList>
    </citation>
    <scope>NUCLEOTIDE SEQUENCE</scope>
    <source>
        <strain evidence="1">MPI-CAGE-AT-0023</strain>
    </source>
</reference>
<accession>A0A9P9GKZ9</accession>
<comment type="caution">
    <text evidence="1">The sequence shown here is derived from an EMBL/GenBank/DDBJ whole genome shotgun (WGS) entry which is preliminary data.</text>
</comment>
<protein>
    <submittedName>
        <fullName evidence="1">Uncharacterized protein</fullName>
    </submittedName>
</protein>
<name>A0A9P9GKZ9_FUSRE</name>
<dbReference type="RefSeq" id="XP_046046405.1">
    <property type="nucleotide sequence ID" value="XM_046199870.1"/>
</dbReference>
<dbReference type="EMBL" id="JAGMUX010000013">
    <property type="protein sequence ID" value="KAH7240891.1"/>
    <property type="molecule type" value="Genomic_DNA"/>
</dbReference>
<dbReference type="Proteomes" id="UP000720189">
    <property type="component" value="Unassembled WGS sequence"/>
</dbReference>
<dbReference type="GeneID" id="70229824"/>
<organism evidence="1 2">
    <name type="scientific">Fusarium redolens</name>
    <dbReference type="NCBI Taxonomy" id="48865"/>
    <lineage>
        <taxon>Eukaryota</taxon>
        <taxon>Fungi</taxon>
        <taxon>Dikarya</taxon>
        <taxon>Ascomycota</taxon>
        <taxon>Pezizomycotina</taxon>
        <taxon>Sordariomycetes</taxon>
        <taxon>Hypocreomycetidae</taxon>
        <taxon>Hypocreales</taxon>
        <taxon>Nectriaceae</taxon>
        <taxon>Fusarium</taxon>
        <taxon>Fusarium redolens species complex</taxon>
    </lineage>
</organism>
<dbReference type="OrthoDB" id="5290015at2759"/>
<dbReference type="AlphaFoldDB" id="A0A9P9GKZ9"/>
<gene>
    <name evidence="1" type="ORF">BKA55DRAFT_693135</name>
</gene>
<evidence type="ECO:0000313" key="2">
    <source>
        <dbReference type="Proteomes" id="UP000720189"/>
    </source>
</evidence>
<evidence type="ECO:0000313" key="1">
    <source>
        <dbReference type="EMBL" id="KAH7240891.1"/>
    </source>
</evidence>